<dbReference type="AlphaFoldDB" id="A0AA37DGW4"/>
<comment type="caution">
    <text evidence="1">The sequence shown here is derived from an EMBL/GenBank/DDBJ whole genome shotgun (WGS) entry which is preliminary data.</text>
</comment>
<sequence length="155" mass="17010">MGLKDLLKKALTGASDEDNRKNKAKMREIFNSLVADGDAYTLIYCHMQDSHNAVVVEVNVHSNYIVGYKPGEVVIVPVNAQLTEWGEAEVFNKENGGKIASSWTGYCSASKEGVHYQLEPITYDPGIKASAKYSVAVTQSTAEVAEFRKFFKAGL</sequence>
<organism evidence="1 2">
    <name type="scientific">Stomatobaculum longum</name>
    <dbReference type="NCBI Taxonomy" id="796942"/>
    <lineage>
        <taxon>Bacteria</taxon>
        <taxon>Bacillati</taxon>
        <taxon>Bacillota</taxon>
        <taxon>Clostridia</taxon>
        <taxon>Lachnospirales</taxon>
        <taxon>Lachnospiraceae</taxon>
        <taxon>Stomatobaculum</taxon>
    </lineage>
</organism>
<dbReference type="GeneID" id="86940279"/>
<dbReference type="EMBL" id="AGEL01000004">
    <property type="protein sequence ID" value="EHO17648.1"/>
    <property type="molecule type" value="Genomic_DNA"/>
</dbReference>
<keyword evidence="2" id="KW-1185">Reference proteome</keyword>
<name>A0AA37DGW4_9FIRM</name>
<proteinExistence type="predicted"/>
<gene>
    <name evidence="1" type="ORF">HMPREF9623_00502</name>
</gene>
<accession>A0AA37DGW4</accession>
<evidence type="ECO:0000313" key="1">
    <source>
        <dbReference type="EMBL" id="EHO17648.1"/>
    </source>
</evidence>
<protein>
    <submittedName>
        <fullName evidence="1">Uncharacterized protein</fullName>
    </submittedName>
</protein>
<dbReference type="RefSeq" id="WP_009532335.1">
    <property type="nucleotide sequence ID" value="NZ_CAJPPX010000081.1"/>
</dbReference>
<dbReference type="Proteomes" id="UP000018466">
    <property type="component" value="Unassembled WGS sequence"/>
</dbReference>
<reference evidence="1 2" key="1">
    <citation type="submission" date="2011-10" db="EMBL/GenBank/DDBJ databases">
        <title>The Genome Sequence of Lachnospiraceae bacterium ACC2.</title>
        <authorList>
            <consortium name="The Broad Institute Genome Sequencing Platform"/>
            <person name="Earl A."/>
            <person name="Ward D."/>
            <person name="Feldgarden M."/>
            <person name="Gevers D."/>
            <person name="Sizova M."/>
            <person name="Hazen A."/>
            <person name="Epstein S."/>
            <person name="Young S.K."/>
            <person name="Zeng Q."/>
            <person name="Gargeya S."/>
            <person name="Fitzgerald M."/>
            <person name="Haas B."/>
            <person name="Abouelleil A."/>
            <person name="Alvarado L."/>
            <person name="Arachchi H.M."/>
            <person name="Berlin A."/>
            <person name="Brown A."/>
            <person name="Chapman S.B."/>
            <person name="Chen Z."/>
            <person name="Dunbar C."/>
            <person name="Freedman E."/>
            <person name="Gearin G."/>
            <person name="Goldberg J."/>
            <person name="Griggs A."/>
            <person name="Gujja S."/>
            <person name="Heiman D."/>
            <person name="Howarth C."/>
            <person name="Larson L."/>
            <person name="Lui A."/>
            <person name="MacDonald P.J.P."/>
            <person name="Montmayeur A."/>
            <person name="Murphy C."/>
            <person name="Neiman D."/>
            <person name="Pearson M."/>
            <person name="Priest M."/>
            <person name="Roberts A."/>
            <person name="Saif S."/>
            <person name="Shea T."/>
            <person name="Shenoy N."/>
            <person name="Sisk P."/>
            <person name="Stolte C."/>
            <person name="Sykes S."/>
            <person name="Wortman J."/>
            <person name="Nusbaum C."/>
            <person name="Birren B."/>
        </authorList>
    </citation>
    <scope>NUCLEOTIDE SEQUENCE [LARGE SCALE GENOMIC DNA]</scope>
    <source>
        <strain evidence="1 2">ACC2</strain>
    </source>
</reference>
<evidence type="ECO:0000313" key="2">
    <source>
        <dbReference type="Proteomes" id="UP000018466"/>
    </source>
</evidence>